<reference evidence="9 11" key="1">
    <citation type="submission" date="2017-06" db="EMBL/GenBank/DDBJ databases">
        <title>Complete Genome Sequence of the Soil Carbazole-Degrading Bacterium Nocardioides aromaticivorans IC177.</title>
        <authorList>
            <person name="Vejarano F."/>
            <person name="Suzuki-Minakuchi C."/>
            <person name="Ohtsubo Y."/>
            <person name="Tsuda M."/>
            <person name="Okada K."/>
            <person name="Nojiri H."/>
        </authorList>
    </citation>
    <scope>NUCLEOTIDE SEQUENCE [LARGE SCALE GENOMIC DNA]</scope>
    <source>
        <strain evidence="9 11">IC177</strain>
    </source>
</reference>
<keyword evidence="1 6" id="KW-0409">Iron storage</keyword>
<protein>
    <recommendedName>
        <fullName evidence="6">Ferritin</fullName>
    </recommendedName>
</protein>
<dbReference type="EMBL" id="JACBZM010000001">
    <property type="protein sequence ID" value="NYI46793.1"/>
    <property type="molecule type" value="Genomic_DNA"/>
</dbReference>
<evidence type="ECO:0000313" key="10">
    <source>
        <dbReference type="Proteomes" id="UP000562045"/>
    </source>
</evidence>
<evidence type="ECO:0000313" key="9">
    <source>
        <dbReference type="EMBL" id="QSR25948.1"/>
    </source>
</evidence>
<keyword evidence="4 5" id="KW-0408">Iron</keyword>
<feature type="binding site" evidence="5">
    <location>
        <position position="17"/>
    </location>
    <ligand>
        <name>Fe cation</name>
        <dbReference type="ChEBI" id="CHEBI:24875"/>
        <label>1</label>
    </ligand>
</feature>
<reference evidence="8 10" key="2">
    <citation type="submission" date="2020-07" db="EMBL/GenBank/DDBJ databases">
        <title>Sequencing the genomes of 1000 actinobacteria strains.</title>
        <authorList>
            <person name="Klenk H.-P."/>
        </authorList>
    </citation>
    <scope>NUCLEOTIDE SEQUENCE [LARGE SCALE GENOMIC DNA]</scope>
    <source>
        <strain evidence="8 10">DSM 15131</strain>
    </source>
</reference>
<dbReference type="GO" id="GO:0006879">
    <property type="term" value="P:intracellular iron ion homeostasis"/>
    <property type="evidence" value="ECO:0007669"/>
    <property type="project" value="UniProtKB-KW"/>
</dbReference>
<evidence type="ECO:0000256" key="4">
    <source>
        <dbReference type="ARBA" id="ARBA00023004"/>
    </source>
</evidence>
<evidence type="ECO:0000256" key="1">
    <source>
        <dbReference type="ARBA" id="ARBA00022434"/>
    </source>
</evidence>
<dbReference type="SUPFAM" id="SSF47240">
    <property type="entry name" value="Ferritin-like"/>
    <property type="match status" value="1"/>
</dbReference>
<dbReference type="Gene3D" id="1.20.1260.10">
    <property type="match status" value="1"/>
</dbReference>
<dbReference type="InterPro" id="IPR041719">
    <property type="entry name" value="Ferritin_prok"/>
</dbReference>
<evidence type="ECO:0000256" key="6">
    <source>
        <dbReference type="RuleBase" id="RU361145"/>
    </source>
</evidence>
<dbReference type="InterPro" id="IPR009040">
    <property type="entry name" value="Ferritin-like_diiron"/>
</dbReference>
<dbReference type="Proteomes" id="UP000662818">
    <property type="component" value="Chromosome"/>
</dbReference>
<feature type="binding site" evidence="5">
    <location>
        <position position="50"/>
    </location>
    <ligand>
        <name>Fe cation</name>
        <dbReference type="ChEBI" id="CHEBI:24875"/>
        <label>1</label>
    </ligand>
</feature>
<evidence type="ECO:0000256" key="2">
    <source>
        <dbReference type="ARBA" id="ARBA00022723"/>
    </source>
</evidence>
<dbReference type="AlphaFoldDB" id="A0A7Y9ZLZ7"/>
<proteinExistence type="predicted"/>
<dbReference type="PROSITE" id="PS50905">
    <property type="entry name" value="FERRITIN_LIKE"/>
    <property type="match status" value="1"/>
</dbReference>
<dbReference type="InterPro" id="IPR008331">
    <property type="entry name" value="Ferritin_DPS_dom"/>
</dbReference>
<sequence length="174" mass="19139">MAAPRFTDQLNVQIGNEFAAHNQYLACAVYYDALTMPQLAGFFYAQALEEREHAMMMVQYLLDTDADVAIPGVEAPVSGFADITAPISLALEQEKRVTEQIYGLLRIAREESDFASEQFMQWFIKEQVEEVATMNDLLAVVTRSKDDINAIEDWVAREQGAGAADPTAPAAAGA</sequence>
<dbReference type="EMBL" id="CP022295">
    <property type="protein sequence ID" value="QSR25948.1"/>
    <property type="molecule type" value="Genomic_DNA"/>
</dbReference>
<name>A0A7Y9ZLZ7_9ACTN</name>
<feature type="domain" description="Ferritin-like diiron" evidence="7">
    <location>
        <begin position="1"/>
        <end position="145"/>
    </location>
</feature>
<dbReference type="GO" id="GO:0006826">
    <property type="term" value="P:iron ion transport"/>
    <property type="evidence" value="ECO:0007669"/>
    <property type="project" value="InterPro"/>
</dbReference>
<evidence type="ECO:0000256" key="5">
    <source>
        <dbReference type="PIRSR" id="PIRSR601519-1"/>
    </source>
</evidence>
<dbReference type="GO" id="GO:0008198">
    <property type="term" value="F:ferrous iron binding"/>
    <property type="evidence" value="ECO:0007669"/>
    <property type="project" value="TreeGrafter"/>
</dbReference>
<dbReference type="GO" id="GO:0008199">
    <property type="term" value="F:ferric iron binding"/>
    <property type="evidence" value="ECO:0007669"/>
    <property type="project" value="InterPro"/>
</dbReference>
<dbReference type="GO" id="GO:0005829">
    <property type="term" value="C:cytosol"/>
    <property type="evidence" value="ECO:0007669"/>
    <property type="project" value="TreeGrafter"/>
</dbReference>
<dbReference type="InterPro" id="IPR001519">
    <property type="entry name" value="Ferritin"/>
</dbReference>
<dbReference type="InterPro" id="IPR009078">
    <property type="entry name" value="Ferritin-like_SF"/>
</dbReference>
<keyword evidence="2 5" id="KW-0479">Metal-binding</keyword>
<evidence type="ECO:0000313" key="8">
    <source>
        <dbReference type="EMBL" id="NYI46793.1"/>
    </source>
</evidence>
<keyword evidence="11" id="KW-1185">Reference proteome</keyword>
<dbReference type="GO" id="GO:0004322">
    <property type="term" value="F:ferroxidase activity"/>
    <property type="evidence" value="ECO:0007669"/>
    <property type="project" value="TreeGrafter"/>
</dbReference>
<keyword evidence="3" id="KW-0560">Oxidoreductase</keyword>
<evidence type="ECO:0000313" key="11">
    <source>
        <dbReference type="Proteomes" id="UP000662818"/>
    </source>
</evidence>
<feature type="binding site" evidence="5">
    <location>
        <position position="94"/>
    </location>
    <ligand>
        <name>Fe cation</name>
        <dbReference type="ChEBI" id="CHEBI:24875"/>
        <label>1</label>
    </ligand>
</feature>
<organism evidence="8 10">
    <name type="scientific">Nocardioides aromaticivorans</name>
    <dbReference type="NCBI Taxonomy" id="200618"/>
    <lineage>
        <taxon>Bacteria</taxon>
        <taxon>Bacillati</taxon>
        <taxon>Actinomycetota</taxon>
        <taxon>Actinomycetes</taxon>
        <taxon>Propionibacteriales</taxon>
        <taxon>Nocardioidaceae</taxon>
        <taxon>Nocardioides</taxon>
    </lineage>
</organism>
<dbReference type="CDD" id="cd01055">
    <property type="entry name" value="Nonheme_Ferritin"/>
    <property type="match status" value="1"/>
</dbReference>
<feature type="binding site" evidence="5">
    <location>
        <position position="127"/>
    </location>
    <ligand>
        <name>Fe cation</name>
        <dbReference type="ChEBI" id="CHEBI:24875"/>
        <label>1</label>
    </ligand>
</feature>
<gene>
    <name evidence="8" type="ORF">BJ993_003873</name>
    <name evidence="9" type="ORF">CFH99_09965</name>
</gene>
<evidence type="ECO:0000259" key="7">
    <source>
        <dbReference type="PROSITE" id="PS50905"/>
    </source>
</evidence>
<dbReference type="RefSeq" id="WP_036542129.1">
    <property type="nucleotide sequence ID" value="NZ_CP022295.1"/>
</dbReference>
<dbReference type="Pfam" id="PF00210">
    <property type="entry name" value="Ferritin"/>
    <property type="match status" value="1"/>
</dbReference>
<evidence type="ECO:0000256" key="3">
    <source>
        <dbReference type="ARBA" id="ARBA00023002"/>
    </source>
</evidence>
<accession>A0A7Y9ZLZ7</accession>
<dbReference type="Proteomes" id="UP000562045">
    <property type="component" value="Unassembled WGS sequence"/>
</dbReference>
<dbReference type="InterPro" id="IPR012347">
    <property type="entry name" value="Ferritin-like"/>
</dbReference>
<dbReference type="PANTHER" id="PTHR11431:SF127">
    <property type="entry name" value="BACTERIAL NON-HEME FERRITIN"/>
    <property type="match status" value="1"/>
</dbReference>
<dbReference type="PANTHER" id="PTHR11431">
    <property type="entry name" value="FERRITIN"/>
    <property type="match status" value="1"/>
</dbReference>
<feature type="binding site" evidence="5">
    <location>
        <position position="53"/>
    </location>
    <ligand>
        <name>Fe cation</name>
        <dbReference type="ChEBI" id="CHEBI:24875"/>
        <label>1</label>
    </ligand>
</feature>